<feature type="transmembrane region" description="Helical" evidence="6">
    <location>
        <begin position="216"/>
        <end position="237"/>
    </location>
</feature>
<evidence type="ECO:0000256" key="5">
    <source>
        <dbReference type="ARBA" id="ARBA00023136"/>
    </source>
</evidence>
<keyword evidence="9" id="KW-1185">Reference proteome</keyword>
<accession>A0A5S5BWH9</accession>
<dbReference type="OrthoDB" id="9768837at2"/>
<reference evidence="8 9" key="1">
    <citation type="submission" date="2019-07" db="EMBL/GenBank/DDBJ databases">
        <title>Genomic Encyclopedia of Type Strains, Phase III (KMG-III): the genomes of soil and plant-associated and newly described type strains.</title>
        <authorList>
            <person name="Whitman W."/>
        </authorList>
    </citation>
    <scope>NUCLEOTIDE SEQUENCE [LARGE SCALE GENOMIC DNA]</scope>
    <source>
        <strain evidence="8 9">BL24</strain>
    </source>
</reference>
<dbReference type="GO" id="GO:0140359">
    <property type="term" value="F:ABC-type transporter activity"/>
    <property type="evidence" value="ECO:0007669"/>
    <property type="project" value="InterPro"/>
</dbReference>
<feature type="transmembrane region" description="Helical" evidence="6">
    <location>
        <begin position="20"/>
        <end position="43"/>
    </location>
</feature>
<evidence type="ECO:0000256" key="1">
    <source>
        <dbReference type="ARBA" id="ARBA00004651"/>
    </source>
</evidence>
<protein>
    <submittedName>
        <fullName evidence="8">ABC-2 type transport system permease protein</fullName>
    </submittedName>
</protein>
<keyword evidence="4 6" id="KW-1133">Transmembrane helix</keyword>
<evidence type="ECO:0000256" key="3">
    <source>
        <dbReference type="ARBA" id="ARBA00022692"/>
    </source>
</evidence>
<evidence type="ECO:0000259" key="7">
    <source>
        <dbReference type="Pfam" id="PF12698"/>
    </source>
</evidence>
<feature type="transmembrane region" description="Helical" evidence="6">
    <location>
        <begin position="376"/>
        <end position="394"/>
    </location>
</feature>
<dbReference type="GO" id="GO:0005886">
    <property type="term" value="C:plasma membrane"/>
    <property type="evidence" value="ECO:0007669"/>
    <property type="project" value="UniProtKB-SubCell"/>
</dbReference>
<evidence type="ECO:0000313" key="8">
    <source>
        <dbReference type="EMBL" id="TYP70500.1"/>
    </source>
</evidence>
<dbReference type="PANTHER" id="PTHR30294:SF29">
    <property type="entry name" value="MULTIDRUG ABC TRANSPORTER PERMEASE YBHS-RELATED"/>
    <property type="match status" value="1"/>
</dbReference>
<proteinExistence type="predicted"/>
<dbReference type="RefSeq" id="WP_148932084.1">
    <property type="nucleotide sequence ID" value="NZ_VNHS01000011.1"/>
</dbReference>
<gene>
    <name evidence="8" type="ORF">BCM02_1114</name>
</gene>
<feature type="transmembrane region" description="Helical" evidence="6">
    <location>
        <begin position="311"/>
        <end position="337"/>
    </location>
</feature>
<organism evidence="8 9">
    <name type="scientific">Paenibacillus methanolicus</name>
    <dbReference type="NCBI Taxonomy" id="582686"/>
    <lineage>
        <taxon>Bacteria</taxon>
        <taxon>Bacillati</taxon>
        <taxon>Bacillota</taxon>
        <taxon>Bacilli</taxon>
        <taxon>Bacillales</taxon>
        <taxon>Paenibacillaceae</taxon>
        <taxon>Paenibacillus</taxon>
    </lineage>
</organism>
<comment type="subcellular location">
    <subcellularLocation>
        <location evidence="1">Cell membrane</location>
        <topology evidence="1">Multi-pass membrane protein</topology>
    </subcellularLocation>
</comment>
<dbReference type="InterPro" id="IPR013525">
    <property type="entry name" value="ABC2_TM"/>
</dbReference>
<feature type="transmembrane region" description="Helical" evidence="6">
    <location>
        <begin position="400"/>
        <end position="424"/>
    </location>
</feature>
<dbReference type="InterPro" id="IPR051449">
    <property type="entry name" value="ABC-2_transporter_component"/>
</dbReference>
<dbReference type="PANTHER" id="PTHR30294">
    <property type="entry name" value="MEMBRANE COMPONENT OF ABC TRANSPORTER YHHJ-RELATED"/>
    <property type="match status" value="1"/>
</dbReference>
<comment type="caution">
    <text evidence="8">The sequence shown here is derived from an EMBL/GenBank/DDBJ whole genome shotgun (WGS) entry which is preliminary data.</text>
</comment>
<evidence type="ECO:0000313" key="9">
    <source>
        <dbReference type="Proteomes" id="UP000323257"/>
    </source>
</evidence>
<keyword evidence="3 6" id="KW-0812">Transmembrane</keyword>
<keyword evidence="2" id="KW-1003">Cell membrane</keyword>
<dbReference type="Proteomes" id="UP000323257">
    <property type="component" value="Unassembled WGS sequence"/>
</dbReference>
<feature type="transmembrane region" description="Helical" evidence="6">
    <location>
        <begin position="343"/>
        <end position="364"/>
    </location>
</feature>
<feature type="transmembrane region" description="Helical" evidence="6">
    <location>
        <begin position="266"/>
        <end position="290"/>
    </location>
</feature>
<dbReference type="EMBL" id="VNHS01000011">
    <property type="protein sequence ID" value="TYP70500.1"/>
    <property type="molecule type" value="Genomic_DNA"/>
</dbReference>
<dbReference type="Pfam" id="PF12698">
    <property type="entry name" value="ABC2_membrane_3"/>
    <property type="match status" value="1"/>
</dbReference>
<evidence type="ECO:0000256" key="4">
    <source>
        <dbReference type="ARBA" id="ARBA00022989"/>
    </source>
</evidence>
<feature type="domain" description="ABC-2 type transporter transmembrane" evidence="7">
    <location>
        <begin position="20"/>
        <end position="421"/>
    </location>
</feature>
<sequence>MSNSFWTVVGFTVRNKFRGKAFVITTLVIALILSIGINLPYIIQKFSSDDNEAVSIGYLQKTEDMLKSSTFNNATLAQALNKHFEASPEPALKLVPFQETGTPQGDEKALKQAIDDGKIKGYIEFQAGATGAFPDGFPDVVYKSEKLMDTNVTESLAGALQAVKTEMVLQDSNLSQAKRDLLLAQVDVQTLQITTTAGAGNVGEGKTSSEQAMDMGLVYVILILLVMAIMVTGQMIASEITAEKSSRVMEILITSVAPVTSMFGKIFGMFLVGLAQMLVFVGVILLNMALPHNREPLADLNIRLADIDPVLLVYALVFYLMGYFLFATLFAAVGSLVSRTEDLGQAVMPITVVSLIGFYVCMFGGLSNPDTTVMKVFSFIPLFSPYAMVVRLGLANPAAWEVWVSIGLLLITILVAGWLSARIYRAGVLMYGKRPTIKELRKAMKAYKV</sequence>
<dbReference type="AlphaFoldDB" id="A0A5S5BWH9"/>
<name>A0A5S5BWH9_9BACL</name>
<evidence type="ECO:0000256" key="2">
    <source>
        <dbReference type="ARBA" id="ARBA00022475"/>
    </source>
</evidence>
<evidence type="ECO:0000256" key="6">
    <source>
        <dbReference type="SAM" id="Phobius"/>
    </source>
</evidence>
<keyword evidence="5 6" id="KW-0472">Membrane</keyword>